<protein>
    <submittedName>
        <fullName evidence="8">MFS general substrate transporter</fullName>
    </submittedName>
</protein>
<keyword evidence="3 6" id="KW-0812">Transmembrane</keyword>
<dbReference type="PANTHER" id="PTHR43791:SF36">
    <property type="entry name" value="TRANSPORTER, PUTATIVE (AFU_ORTHOLOGUE AFUA_6G08340)-RELATED"/>
    <property type="match status" value="1"/>
</dbReference>
<feature type="transmembrane region" description="Helical" evidence="6">
    <location>
        <begin position="214"/>
        <end position="234"/>
    </location>
</feature>
<feature type="transmembrane region" description="Helical" evidence="6">
    <location>
        <begin position="90"/>
        <end position="114"/>
    </location>
</feature>
<dbReference type="EMBL" id="ML143562">
    <property type="protein sequence ID" value="TBU22015.1"/>
    <property type="molecule type" value="Genomic_DNA"/>
</dbReference>
<feature type="domain" description="Major facilitator superfamily (MFS) profile" evidence="7">
    <location>
        <begin position="52"/>
        <end position="469"/>
    </location>
</feature>
<accession>A0A4Q9M577</accession>
<feature type="transmembrane region" description="Helical" evidence="6">
    <location>
        <begin position="346"/>
        <end position="366"/>
    </location>
</feature>
<dbReference type="OrthoDB" id="2985014at2759"/>
<feature type="transmembrane region" description="Helical" evidence="6">
    <location>
        <begin position="439"/>
        <end position="462"/>
    </location>
</feature>
<feature type="transmembrane region" description="Helical" evidence="6">
    <location>
        <begin position="184"/>
        <end position="202"/>
    </location>
</feature>
<evidence type="ECO:0000256" key="4">
    <source>
        <dbReference type="ARBA" id="ARBA00022989"/>
    </source>
</evidence>
<keyword evidence="2" id="KW-0813">Transport</keyword>
<dbReference type="InterPro" id="IPR020846">
    <property type="entry name" value="MFS_dom"/>
</dbReference>
<feature type="transmembrane region" description="Helical" evidence="6">
    <location>
        <begin position="315"/>
        <end position="334"/>
    </location>
</feature>
<dbReference type="InterPro" id="IPR036259">
    <property type="entry name" value="MFS_trans_sf"/>
</dbReference>
<keyword evidence="4 6" id="KW-1133">Transmembrane helix</keyword>
<reference evidence="8" key="1">
    <citation type="submission" date="2019-01" db="EMBL/GenBank/DDBJ databases">
        <title>Draft genome sequences of three monokaryotic isolates of the white-rot basidiomycete fungus Dichomitus squalens.</title>
        <authorList>
            <consortium name="DOE Joint Genome Institute"/>
            <person name="Lopez S.C."/>
            <person name="Andreopoulos B."/>
            <person name="Pangilinan J."/>
            <person name="Lipzen A."/>
            <person name="Riley R."/>
            <person name="Ahrendt S."/>
            <person name="Ng V."/>
            <person name="Barry K."/>
            <person name="Daum C."/>
            <person name="Grigoriev I.V."/>
            <person name="Hilden K.S."/>
            <person name="Makela M.R."/>
            <person name="de Vries R.P."/>
        </authorList>
    </citation>
    <scope>NUCLEOTIDE SEQUENCE [LARGE SCALE GENOMIC DNA]</scope>
    <source>
        <strain evidence="8">OM18370.1</strain>
    </source>
</reference>
<dbReference type="AlphaFoldDB" id="A0A4Q9M577"/>
<dbReference type="Proteomes" id="UP000292957">
    <property type="component" value="Unassembled WGS sequence"/>
</dbReference>
<evidence type="ECO:0000259" key="7">
    <source>
        <dbReference type="PROSITE" id="PS50850"/>
    </source>
</evidence>
<dbReference type="GO" id="GO:0016020">
    <property type="term" value="C:membrane"/>
    <property type="evidence" value="ECO:0007669"/>
    <property type="project" value="UniProtKB-SubCell"/>
</dbReference>
<feature type="transmembrane region" description="Helical" evidence="6">
    <location>
        <begin position="372"/>
        <end position="395"/>
    </location>
</feature>
<dbReference type="SUPFAM" id="SSF103473">
    <property type="entry name" value="MFS general substrate transporter"/>
    <property type="match status" value="1"/>
</dbReference>
<evidence type="ECO:0000256" key="6">
    <source>
        <dbReference type="SAM" id="Phobius"/>
    </source>
</evidence>
<comment type="subcellular location">
    <subcellularLocation>
        <location evidence="1">Membrane</location>
        <topology evidence="1">Multi-pass membrane protein</topology>
    </subcellularLocation>
</comment>
<proteinExistence type="predicted"/>
<dbReference type="GO" id="GO:0022857">
    <property type="term" value="F:transmembrane transporter activity"/>
    <property type="evidence" value="ECO:0007669"/>
    <property type="project" value="InterPro"/>
</dbReference>
<evidence type="ECO:0000256" key="5">
    <source>
        <dbReference type="ARBA" id="ARBA00023136"/>
    </source>
</evidence>
<gene>
    <name evidence="8" type="ORF">BD311DRAFT_811827</name>
</gene>
<evidence type="ECO:0000256" key="3">
    <source>
        <dbReference type="ARBA" id="ARBA00022692"/>
    </source>
</evidence>
<dbReference type="Pfam" id="PF07690">
    <property type="entry name" value="MFS_1"/>
    <property type="match status" value="1"/>
</dbReference>
<dbReference type="PROSITE" id="PS50850">
    <property type="entry name" value="MFS"/>
    <property type="match status" value="1"/>
</dbReference>
<organism evidence="8">
    <name type="scientific">Dichomitus squalens</name>
    <dbReference type="NCBI Taxonomy" id="114155"/>
    <lineage>
        <taxon>Eukaryota</taxon>
        <taxon>Fungi</taxon>
        <taxon>Dikarya</taxon>
        <taxon>Basidiomycota</taxon>
        <taxon>Agaricomycotina</taxon>
        <taxon>Agaricomycetes</taxon>
        <taxon>Polyporales</taxon>
        <taxon>Polyporaceae</taxon>
        <taxon>Dichomitus</taxon>
    </lineage>
</organism>
<feature type="transmembrane region" description="Helical" evidence="6">
    <location>
        <begin position="121"/>
        <end position="141"/>
    </location>
</feature>
<feature type="transmembrane region" description="Helical" evidence="6">
    <location>
        <begin position="407"/>
        <end position="427"/>
    </location>
</feature>
<feature type="transmembrane region" description="Helical" evidence="6">
    <location>
        <begin position="147"/>
        <end position="172"/>
    </location>
</feature>
<evidence type="ECO:0000256" key="2">
    <source>
        <dbReference type="ARBA" id="ARBA00022448"/>
    </source>
</evidence>
<dbReference type="FunFam" id="1.20.1250.20:FF:000018">
    <property type="entry name" value="MFS transporter permease"/>
    <property type="match status" value="1"/>
</dbReference>
<dbReference type="Gene3D" id="1.20.1250.20">
    <property type="entry name" value="MFS general substrate transporter like domains"/>
    <property type="match status" value="2"/>
</dbReference>
<sequence>MIEGAQSEVGKYDEKEQVNDVVIGVLLVEPDERSPIAKDEEKRLVRKLDRRIMPMLCILYLLSALDRANLGNARLQGLPRDVLHGDPTGALFDWANSAFYFSYVFFLVPVLILSKLCPPRMWLGCMMIGLGLSSTLMASAFNFPGLIVARLALGFFEAGFSPSFPVYLSLFYTREEFGFRTASWFMFSAVAGAFGGLIAFGIQHIHAAIASWRLLFIVEGVPSILLGILAFKILPDRPEETSLLTEREREIAVDRMNRGGSADVGRVLQKKHIAIAFRDWKLYAGGVTYFAANCALSSIQGFLPTIIASFGFTDAVAQILTVPPYMVAALVLCVTTYASDRLQRRGVFLAGTNAVAGIGYILLLVFPSNVGARYFATFCTVAGTYTNIGLILTWFSHNLGSETKQAAGIPLYMSIGQCGSILGSHLFPSPEAPRYIKGFAVTCGLQFLSVAVALVLATYYVWENRRRDQIYGKPVPDAVVDVSVLADEAPDFRYTP</sequence>
<keyword evidence="5 6" id="KW-0472">Membrane</keyword>
<dbReference type="PANTHER" id="PTHR43791">
    <property type="entry name" value="PERMEASE-RELATED"/>
    <property type="match status" value="1"/>
</dbReference>
<dbReference type="FunFam" id="1.20.1250.20:FF:000013">
    <property type="entry name" value="MFS general substrate transporter"/>
    <property type="match status" value="1"/>
</dbReference>
<evidence type="ECO:0000313" key="8">
    <source>
        <dbReference type="EMBL" id="TBU22015.1"/>
    </source>
</evidence>
<feature type="transmembrane region" description="Helical" evidence="6">
    <location>
        <begin position="280"/>
        <end position="303"/>
    </location>
</feature>
<name>A0A4Q9M577_9APHY</name>
<evidence type="ECO:0000256" key="1">
    <source>
        <dbReference type="ARBA" id="ARBA00004141"/>
    </source>
</evidence>
<dbReference type="InterPro" id="IPR011701">
    <property type="entry name" value="MFS"/>
</dbReference>